<dbReference type="GO" id="GO:0006857">
    <property type="term" value="P:oligopeptide transport"/>
    <property type="evidence" value="ECO:0007669"/>
    <property type="project" value="InterPro"/>
</dbReference>
<dbReference type="Gene3D" id="1.20.1250.20">
    <property type="entry name" value="MFS general substrate transporter like domains"/>
    <property type="match status" value="2"/>
</dbReference>
<comment type="similarity">
    <text evidence="2">Belongs to the major facilitator superfamily. Proton-dependent oligopeptide transporter (POT/PTR) (TC 2.A.17) family.</text>
</comment>
<dbReference type="PANTHER" id="PTHR11654">
    <property type="entry name" value="OLIGOPEPTIDE TRANSPORTER-RELATED"/>
    <property type="match status" value="1"/>
</dbReference>
<dbReference type="PROSITE" id="PS01022">
    <property type="entry name" value="PTR2_1"/>
    <property type="match status" value="1"/>
</dbReference>
<feature type="transmembrane region" description="Helical" evidence="6">
    <location>
        <begin position="112"/>
        <end position="131"/>
    </location>
</feature>
<evidence type="ECO:0000256" key="6">
    <source>
        <dbReference type="SAM" id="Phobius"/>
    </source>
</evidence>
<dbReference type="InterPro" id="IPR000109">
    <property type="entry name" value="POT_fam"/>
</dbReference>
<feature type="transmembrane region" description="Helical" evidence="6">
    <location>
        <begin position="403"/>
        <end position="421"/>
    </location>
</feature>
<keyword evidence="5 6" id="KW-0472">Membrane</keyword>
<proteinExistence type="inferred from homology"/>
<dbReference type="InterPro" id="IPR036259">
    <property type="entry name" value="MFS_trans_sf"/>
</dbReference>
<evidence type="ECO:0000256" key="5">
    <source>
        <dbReference type="ARBA" id="ARBA00023136"/>
    </source>
</evidence>
<dbReference type="InterPro" id="IPR018456">
    <property type="entry name" value="PTR2_symporter_CS"/>
</dbReference>
<feature type="transmembrane region" description="Helical" evidence="6">
    <location>
        <begin position="152"/>
        <end position="172"/>
    </location>
</feature>
<dbReference type="KEGG" id="psti:SOO65_10800"/>
<dbReference type="EMBL" id="CP139487">
    <property type="protein sequence ID" value="WPU63173.1"/>
    <property type="molecule type" value="Genomic_DNA"/>
</dbReference>
<feature type="transmembrane region" description="Helical" evidence="6">
    <location>
        <begin position="433"/>
        <end position="451"/>
    </location>
</feature>
<evidence type="ECO:0000256" key="3">
    <source>
        <dbReference type="ARBA" id="ARBA00022692"/>
    </source>
</evidence>
<dbReference type="SUPFAM" id="SSF103473">
    <property type="entry name" value="MFS general substrate transporter"/>
    <property type="match status" value="1"/>
</dbReference>
<evidence type="ECO:0000313" key="7">
    <source>
        <dbReference type="EMBL" id="WPU63173.1"/>
    </source>
</evidence>
<feature type="transmembrane region" description="Helical" evidence="6">
    <location>
        <begin position="89"/>
        <end position="106"/>
    </location>
</feature>
<dbReference type="GO" id="GO:0022857">
    <property type="term" value="F:transmembrane transporter activity"/>
    <property type="evidence" value="ECO:0007669"/>
    <property type="project" value="InterPro"/>
</dbReference>
<dbReference type="GO" id="GO:0016020">
    <property type="term" value="C:membrane"/>
    <property type="evidence" value="ECO:0007669"/>
    <property type="project" value="UniProtKB-SubCell"/>
</dbReference>
<protein>
    <submittedName>
        <fullName evidence="7">POT family MFS transporter</fullName>
    </submittedName>
</protein>
<dbReference type="RefSeq" id="WP_321389403.1">
    <property type="nucleotide sequence ID" value="NZ_CP139487.1"/>
</dbReference>
<comment type="subcellular location">
    <subcellularLocation>
        <location evidence="1">Membrane</location>
        <topology evidence="1">Multi-pass membrane protein</topology>
    </subcellularLocation>
</comment>
<evidence type="ECO:0000256" key="2">
    <source>
        <dbReference type="ARBA" id="ARBA00005982"/>
    </source>
</evidence>
<organism evidence="7 8">
    <name type="scientific">Peredibacter starrii</name>
    <dbReference type="NCBI Taxonomy" id="28202"/>
    <lineage>
        <taxon>Bacteria</taxon>
        <taxon>Pseudomonadati</taxon>
        <taxon>Bdellovibrionota</taxon>
        <taxon>Bacteriovoracia</taxon>
        <taxon>Bacteriovoracales</taxon>
        <taxon>Bacteriovoracaceae</taxon>
        <taxon>Peredibacter</taxon>
    </lineage>
</organism>
<dbReference type="CDD" id="cd17347">
    <property type="entry name" value="MFS_SLC15A1_2_like"/>
    <property type="match status" value="1"/>
</dbReference>
<reference evidence="7 8" key="1">
    <citation type="submission" date="2023-11" db="EMBL/GenBank/DDBJ databases">
        <title>Peredibacter starrii A3.12.</title>
        <authorList>
            <person name="Mitchell R.J."/>
        </authorList>
    </citation>
    <scope>NUCLEOTIDE SEQUENCE [LARGE SCALE GENOMIC DNA]</scope>
    <source>
        <strain evidence="7 8">A3.12</strain>
    </source>
</reference>
<sequence length="463" mass="51716">MSQAAAAASVEAVDNKFPSQIKYIVGNEACERYSYYGMRSILTVFMIQVLLMQEAEATSTYHLFAGACYLFPLLGAFISDRIWGKYKTILYLSLVYCAGHAVLAVWENKMGLYWGLGLIALGSGGIKPCVSAHVGDQFKANQQHLLKKVYELFYFMINFGSFFSTILTPWTLKAYGPSVAFGIPGVLMAIATFIFWMGRNEFVHVPPSKSDGHGLVNVISSAFKFSSSRKAGESFLDGALKEHSKEQVEAVKAVFDIAKLFASITIFWALFDQHGSSWVIQAMNMNLNFMGMEFEASQIAAWNPIMVMALIPLFSMVVYPVLDKVGITSTPIKRMTLGMFVAAVSFALIGGLQMWMDSSADKINVMWQFFPYLVITMAEVMISITGLEFAYTQAPRAMKSSIMSIWLLTVFFGNLITAYVSKVNFFPIASTGYFMFFAVLMAIFAGIFWYMGTQYKVKNYMEK</sequence>
<evidence type="ECO:0000256" key="1">
    <source>
        <dbReference type="ARBA" id="ARBA00004141"/>
    </source>
</evidence>
<keyword evidence="3 6" id="KW-0812">Transmembrane</keyword>
<keyword evidence="4 6" id="KW-1133">Transmembrane helix</keyword>
<feature type="transmembrane region" description="Helical" evidence="6">
    <location>
        <begin position="334"/>
        <end position="356"/>
    </location>
</feature>
<feature type="transmembrane region" description="Helical" evidence="6">
    <location>
        <begin position="368"/>
        <end position="391"/>
    </location>
</feature>
<dbReference type="AlphaFoldDB" id="A0AAX4HIV2"/>
<feature type="transmembrane region" description="Helical" evidence="6">
    <location>
        <begin position="299"/>
        <end position="322"/>
    </location>
</feature>
<dbReference type="Pfam" id="PF00854">
    <property type="entry name" value="PTR2"/>
    <property type="match status" value="1"/>
</dbReference>
<evidence type="ECO:0000313" key="8">
    <source>
        <dbReference type="Proteomes" id="UP001324634"/>
    </source>
</evidence>
<gene>
    <name evidence="7" type="ORF">SOO65_10800</name>
</gene>
<name>A0AAX4HIV2_9BACT</name>
<feature type="transmembrane region" description="Helical" evidence="6">
    <location>
        <begin position="59"/>
        <end position="77"/>
    </location>
</feature>
<evidence type="ECO:0000256" key="4">
    <source>
        <dbReference type="ARBA" id="ARBA00022989"/>
    </source>
</evidence>
<accession>A0AAX4HIV2</accession>
<dbReference type="Proteomes" id="UP001324634">
    <property type="component" value="Chromosome"/>
</dbReference>
<feature type="transmembrane region" description="Helical" evidence="6">
    <location>
        <begin position="178"/>
        <end position="198"/>
    </location>
</feature>
<keyword evidence="8" id="KW-1185">Reference proteome</keyword>